<evidence type="ECO:0000256" key="1">
    <source>
        <dbReference type="ARBA" id="ARBA00004236"/>
    </source>
</evidence>
<gene>
    <name evidence="10" type="ORF">GCM10022223_43210</name>
</gene>
<sequence length="163" mass="17415">MPAEEMQIALTIATSFQEATFQADEKARGVAAAYLALSTAAATQAGQLVEADGLVAGIIWPAAALFVLAFLAGGYWLVQANRPRLPLVDSASRFSFPDVARAASVDQHQPKDMVTMTEDARRWGEVLARIAVAKNHNVVRALLAVSLMFLLSLLYLAVISVSS</sequence>
<protein>
    <recommendedName>
        <fullName evidence="9">Pycsar effector protein domain-containing protein</fullName>
    </recommendedName>
</protein>
<evidence type="ECO:0000313" key="11">
    <source>
        <dbReference type="Proteomes" id="UP001501074"/>
    </source>
</evidence>
<keyword evidence="2" id="KW-1003">Cell membrane</keyword>
<keyword evidence="11" id="KW-1185">Reference proteome</keyword>
<feature type="transmembrane region" description="Helical" evidence="8">
    <location>
        <begin position="138"/>
        <end position="161"/>
    </location>
</feature>
<proteinExistence type="predicted"/>
<comment type="caution">
    <text evidence="10">The sequence shown here is derived from an EMBL/GenBank/DDBJ whole genome shotgun (WGS) entry which is preliminary data.</text>
</comment>
<dbReference type="InterPro" id="IPR043760">
    <property type="entry name" value="PycTM_dom"/>
</dbReference>
<keyword evidence="5 8" id="KW-1133">Transmembrane helix</keyword>
<keyword evidence="6" id="KW-0051">Antiviral defense</keyword>
<feature type="domain" description="Pycsar effector protein" evidence="9">
    <location>
        <begin position="11"/>
        <end position="158"/>
    </location>
</feature>
<keyword evidence="4" id="KW-0547">Nucleotide-binding</keyword>
<evidence type="ECO:0000313" key="10">
    <source>
        <dbReference type="EMBL" id="GAA3621675.1"/>
    </source>
</evidence>
<organism evidence="10 11">
    <name type="scientific">Kineosporia mesophila</name>
    <dbReference type="NCBI Taxonomy" id="566012"/>
    <lineage>
        <taxon>Bacteria</taxon>
        <taxon>Bacillati</taxon>
        <taxon>Actinomycetota</taxon>
        <taxon>Actinomycetes</taxon>
        <taxon>Kineosporiales</taxon>
        <taxon>Kineosporiaceae</taxon>
        <taxon>Kineosporia</taxon>
    </lineage>
</organism>
<reference evidence="11" key="1">
    <citation type="journal article" date="2019" name="Int. J. Syst. Evol. Microbiol.">
        <title>The Global Catalogue of Microorganisms (GCM) 10K type strain sequencing project: providing services to taxonomists for standard genome sequencing and annotation.</title>
        <authorList>
            <consortium name="The Broad Institute Genomics Platform"/>
            <consortium name="The Broad Institute Genome Sequencing Center for Infectious Disease"/>
            <person name="Wu L."/>
            <person name="Ma J."/>
        </authorList>
    </citation>
    <scope>NUCLEOTIDE SEQUENCE [LARGE SCALE GENOMIC DNA]</scope>
    <source>
        <strain evidence="11">JCM 16902</strain>
    </source>
</reference>
<name>A0ABP6ZWV0_9ACTN</name>
<feature type="transmembrane region" description="Helical" evidence="8">
    <location>
        <begin position="58"/>
        <end position="78"/>
    </location>
</feature>
<evidence type="ECO:0000256" key="3">
    <source>
        <dbReference type="ARBA" id="ARBA00022692"/>
    </source>
</evidence>
<comment type="subcellular location">
    <subcellularLocation>
        <location evidence="1">Cell membrane</location>
    </subcellularLocation>
</comment>
<dbReference type="EMBL" id="BAAAZO010000008">
    <property type="protein sequence ID" value="GAA3621675.1"/>
    <property type="molecule type" value="Genomic_DNA"/>
</dbReference>
<evidence type="ECO:0000256" key="5">
    <source>
        <dbReference type="ARBA" id="ARBA00022989"/>
    </source>
</evidence>
<evidence type="ECO:0000256" key="4">
    <source>
        <dbReference type="ARBA" id="ARBA00022741"/>
    </source>
</evidence>
<evidence type="ECO:0000256" key="8">
    <source>
        <dbReference type="SAM" id="Phobius"/>
    </source>
</evidence>
<keyword evidence="3 8" id="KW-0812">Transmembrane</keyword>
<evidence type="ECO:0000256" key="2">
    <source>
        <dbReference type="ARBA" id="ARBA00022475"/>
    </source>
</evidence>
<dbReference type="Proteomes" id="UP001501074">
    <property type="component" value="Unassembled WGS sequence"/>
</dbReference>
<evidence type="ECO:0000256" key="6">
    <source>
        <dbReference type="ARBA" id="ARBA00023118"/>
    </source>
</evidence>
<accession>A0ABP6ZWV0</accession>
<evidence type="ECO:0000256" key="7">
    <source>
        <dbReference type="ARBA" id="ARBA00023136"/>
    </source>
</evidence>
<keyword evidence="7 8" id="KW-0472">Membrane</keyword>
<evidence type="ECO:0000259" key="9">
    <source>
        <dbReference type="Pfam" id="PF18967"/>
    </source>
</evidence>
<dbReference type="Pfam" id="PF18967">
    <property type="entry name" value="PycTM"/>
    <property type="match status" value="1"/>
</dbReference>